<protein>
    <recommendedName>
        <fullName evidence="1">Nudix hydrolase domain-containing protein</fullName>
    </recommendedName>
</protein>
<proteinExistence type="predicted"/>
<organism evidence="2">
    <name type="scientific">Dunaliella tertiolecta</name>
    <name type="common">Green alga</name>
    <dbReference type="NCBI Taxonomy" id="3047"/>
    <lineage>
        <taxon>Eukaryota</taxon>
        <taxon>Viridiplantae</taxon>
        <taxon>Chlorophyta</taxon>
        <taxon>core chlorophytes</taxon>
        <taxon>Chlorophyceae</taxon>
        <taxon>CS clade</taxon>
        <taxon>Chlamydomonadales</taxon>
        <taxon>Dunaliellaceae</taxon>
        <taxon>Dunaliella</taxon>
    </lineage>
</organism>
<accession>A0A7S3RAE2</accession>
<name>A0A7S3RAE2_DUNTE</name>
<gene>
    <name evidence="2" type="ORF">DTER00134_LOCUS22598</name>
</gene>
<reference evidence="2" key="1">
    <citation type="submission" date="2021-01" db="EMBL/GenBank/DDBJ databases">
        <authorList>
            <person name="Corre E."/>
            <person name="Pelletier E."/>
            <person name="Niang G."/>
            <person name="Scheremetjew M."/>
            <person name="Finn R."/>
            <person name="Kale V."/>
            <person name="Holt S."/>
            <person name="Cochrane G."/>
            <person name="Meng A."/>
            <person name="Brown T."/>
            <person name="Cohen L."/>
        </authorList>
    </citation>
    <scope>NUCLEOTIDE SEQUENCE</scope>
    <source>
        <strain evidence="2">CCMP1320</strain>
    </source>
</reference>
<dbReference type="Gene3D" id="3.90.79.10">
    <property type="entry name" value="Nucleoside Triphosphate Pyrophosphohydrolase"/>
    <property type="match status" value="1"/>
</dbReference>
<dbReference type="CDD" id="cd18873">
    <property type="entry name" value="NUDIX_NadM_like"/>
    <property type="match status" value="1"/>
</dbReference>
<dbReference type="InterPro" id="IPR015797">
    <property type="entry name" value="NUDIX_hydrolase-like_dom_sf"/>
</dbReference>
<dbReference type="PANTHER" id="PTHR43736:SF5">
    <property type="entry name" value="NUDIX HYDROLASE DOMAIN-CONTAINING PROTEIN"/>
    <property type="match status" value="1"/>
</dbReference>
<dbReference type="Pfam" id="PF00293">
    <property type="entry name" value="NUDIX"/>
    <property type="match status" value="1"/>
</dbReference>
<evidence type="ECO:0000313" key="2">
    <source>
        <dbReference type="EMBL" id="CAE0507521.1"/>
    </source>
</evidence>
<dbReference type="AlphaFoldDB" id="A0A7S3RAE2"/>
<sequence length="212" mass="23320">MIARRVYTTLFQPLLSAPIAPTPTTLRMSTTTRSKKGAYTYEYPRPGLTVDAIIIKRPTAANGATKQSHAELLLINRKNEPFKNKWAIPGGFVDENESLDAAASRELLEETSVPPSKAYMTQIGMFGDPGRDPRGWVVSAAYAAIVPDTIPVKAGDDAQDAQWYALNNLPPLAFDHKLIIKTACRRLAETPQVSSDPELRRQLTEAAERLEG</sequence>
<dbReference type="SUPFAM" id="SSF55811">
    <property type="entry name" value="Nudix"/>
    <property type="match status" value="1"/>
</dbReference>
<dbReference type="EMBL" id="HBIP01037385">
    <property type="protein sequence ID" value="CAE0507521.1"/>
    <property type="molecule type" value="Transcribed_RNA"/>
</dbReference>
<feature type="domain" description="Nudix hydrolase" evidence="1">
    <location>
        <begin position="45"/>
        <end position="188"/>
    </location>
</feature>
<dbReference type="InterPro" id="IPR000086">
    <property type="entry name" value="NUDIX_hydrolase_dom"/>
</dbReference>
<evidence type="ECO:0000259" key="1">
    <source>
        <dbReference type="PROSITE" id="PS51462"/>
    </source>
</evidence>
<dbReference type="PROSITE" id="PS51462">
    <property type="entry name" value="NUDIX"/>
    <property type="match status" value="1"/>
</dbReference>
<dbReference type="PANTHER" id="PTHR43736">
    <property type="entry name" value="ADP-RIBOSE PYROPHOSPHATASE"/>
    <property type="match status" value="1"/>
</dbReference>